<dbReference type="Pfam" id="PF02357">
    <property type="entry name" value="NusG"/>
    <property type="match status" value="1"/>
</dbReference>
<keyword evidence="3" id="KW-0804">Transcription</keyword>
<keyword evidence="1" id="KW-0889">Transcription antitermination</keyword>
<dbReference type="InterPro" id="IPR036735">
    <property type="entry name" value="NGN_dom_sf"/>
</dbReference>
<dbReference type="AlphaFoldDB" id="A0A1W1DAV4"/>
<dbReference type="InterPro" id="IPR006645">
    <property type="entry name" value="NGN-like_dom"/>
</dbReference>
<keyword evidence="2" id="KW-0805">Transcription regulation</keyword>
<evidence type="ECO:0000313" key="5">
    <source>
        <dbReference type="EMBL" id="SFV77751.1"/>
    </source>
</evidence>
<accession>A0A1W1DAV4</accession>
<dbReference type="PANTHER" id="PTHR30265">
    <property type="entry name" value="RHO-INTERACTING TRANSCRIPTION TERMINATION FACTOR NUSG"/>
    <property type="match status" value="1"/>
</dbReference>
<dbReference type="Gene3D" id="3.30.70.940">
    <property type="entry name" value="NusG, N-terminal domain"/>
    <property type="match status" value="1"/>
</dbReference>
<dbReference type="GO" id="GO:0031564">
    <property type="term" value="P:transcription antitermination"/>
    <property type="evidence" value="ECO:0007669"/>
    <property type="project" value="UniProtKB-KW"/>
</dbReference>
<dbReference type="GO" id="GO:0006354">
    <property type="term" value="P:DNA-templated transcription elongation"/>
    <property type="evidence" value="ECO:0007669"/>
    <property type="project" value="InterPro"/>
</dbReference>
<evidence type="ECO:0000259" key="4">
    <source>
        <dbReference type="SMART" id="SM00738"/>
    </source>
</evidence>
<dbReference type="EMBL" id="FPHQ01000213">
    <property type="protein sequence ID" value="SFV77751.1"/>
    <property type="molecule type" value="Genomic_DNA"/>
</dbReference>
<evidence type="ECO:0000256" key="3">
    <source>
        <dbReference type="ARBA" id="ARBA00023163"/>
    </source>
</evidence>
<dbReference type="InterPro" id="IPR043425">
    <property type="entry name" value="NusG-like"/>
</dbReference>
<reference evidence="5" key="1">
    <citation type="submission" date="2016-10" db="EMBL/GenBank/DDBJ databases">
        <authorList>
            <person name="de Groot N.N."/>
        </authorList>
    </citation>
    <scope>NUCLEOTIDE SEQUENCE</scope>
</reference>
<sequence>MKNWYLIQTKPKQEIVATQNLSNQNYTIFCPKAVIKGKITPLFPRYLFIELDDKVQNWTPVRSTKGVTNFVRFGLKFAKVHNQIINSIKTQQQKTVDKLTDLNSYHNGDFLEIQSGAFKGQKVIFKNYNSNDRITVLFKLIGQQQTITLDEKEVIAI</sequence>
<protein>
    <submittedName>
        <fullName evidence="5">Transcriptional activator RfaH</fullName>
    </submittedName>
</protein>
<evidence type="ECO:0000256" key="2">
    <source>
        <dbReference type="ARBA" id="ARBA00023015"/>
    </source>
</evidence>
<evidence type="ECO:0000256" key="1">
    <source>
        <dbReference type="ARBA" id="ARBA00022814"/>
    </source>
</evidence>
<dbReference type="PANTHER" id="PTHR30265:SF7">
    <property type="entry name" value="TRANSCRIPTION ANTITERMINATION PROTEIN RFAH"/>
    <property type="match status" value="1"/>
</dbReference>
<name>A0A1W1DAV4_9ZZZZ</name>
<proteinExistence type="predicted"/>
<dbReference type="CDD" id="cd09892">
    <property type="entry name" value="NGN_SP_RfaH"/>
    <property type="match status" value="1"/>
</dbReference>
<organism evidence="5">
    <name type="scientific">hydrothermal vent metagenome</name>
    <dbReference type="NCBI Taxonomy" id="652676"/>
    <lineage>
        <taxon>unclassified sequences</taxon>
        <taxon>metagenomes</taxon>
        <taxon>ecological metagenomes</taxon>
    </lineage>
</organism>
<dbReference type="SUPFAM" id="SSF82679">
    <property type="entry name" value="N-utilization substance G protein NusG, N-terminal domain"/>
    <property type="match status" value="1"/>
</dbReference>
<gene>
    <name evidence="5" type="ORF">MNB_SUP05-10-19</name>
</gene>
<dbReference type="GO" id="GO:0005829">
    <property type="term" value="C:cytosol"/>
    <property type="evidence" value="ECO:0007669"/>
    <property type="project" value="TreeGrafter"/>
</dbReference>
<dbReference type="SMART" id="SM00738">
    <property type="entry name" value="NGN"/>
    <property type="match status" value="1"/>
</dbReference>
<feature type="domain" description="NusG-like N-terminal" evidence="4">
    <location>
        <begin position="1"/>
        <end position="92"/>
    </location>
</feature>